<keyword evidence="2" id="KW-1185">Reference proteome</keyword>
<reference evidence="2" key="1">
    <citation type="journal article" date="2023" name="G3 (Bethesda)">
        <title>Genome assembly and association tests identify interacting loci associated with vigor, precocity, and sex in interspecific pistachio rootstocks.</title>
        <authorList>
            <person name="Palmer W."/>
            <person name="Jacygrad E."/>
            <person name="Sagayaradj S."/>
            <person name="Cavanaugh K."/>
            <person name="Han R."/>
            <person name="Bertier L."/>
            <person name="Beede B."/>
            <person name="Kafkas S."/>
            <person name="Golino D."/>
            <person name="Preece J."/>
            <person name="Michelmore R."/>
        </authorList>
    </citation>
    <scope>NUCLEOTIDE SEQUENCE [LARGE SCALE GENOMIC DNA]</scope>
</reference>
<accession>A0ACC0YTP4</accession>
<comment type="caution">
    <text evidence="1">The sequence shown here is derived from an EMBL/GenBank/DDBJ whole genome shotgun (WGS) entry which is preliminary data.</text>
</comment>
<protein>
    <submittedName>
        <fullName evidence="1">Uncharacterized protein</fullName>
    </submittedName>
</protein>
<dbReference type="Proteomes" id="UP001163603">
    <property type="component" value="Chromosome 4"/>
</dbReference>
<evidence type="ECO:0000313" key="2">
    <source>
        <dbReference type="Proteomes" id="UP001163603"/>
    </source>
</evidence>
<name>A0ACC0YTP4_9ROSI</name>
<gene>
    <name evidence="1" type="ORF">Pint_17741</name>
</gene>
<organism evidence="1 2">
    <name type="scientific">Pistacia integerrima</name>
    <dbReference type="NCBI Taxonomy" id="434235"/>
    <lineage>
        <taxon>Eukaryota</taxon>
        <taxon>Viridiplantae</taxon>
        <taxon>Streptophyta</taxon>
        <taxon>Embryophyta</taxon>
        <taxon>Tracheophyta</taxon>
        <taxon>Spermatophyta</taxon>
        <taxon>Magnoliopsida</taxon>
        <taxon>eudicotyledons</taxon>
        <taxon>Gunneridae</taxon>
        <taxon>Pentapetalae</taxon>
        <taxon>rosids</taxon>
        <taxon>malvids</taxon>
        <taxon>Sapindales</taxon>
        <taxon>Anacardiaceae</taxon>
        <taxon>Pistacia</taxon>
    </lineage>
</organism>
<proteinExistence type="predicted"/>
<dbReference type="EMBL" id="CM047739">
    <property type="protein sequence ID" value="KAJ0042007.1"/>
    <property type="molecule type" value="Genomic_DNA"/>
</dbReference>
<sequence>MPKQSNNLAAAMAIVLNLRYLLLLLLTLSPTFFLHPQNLANADDALIEQQCRQTDSPETCLQCIKSDPEAAKKADKPETIATMLVACLSDDAEILKGNMSTLASSVSEDKNFKSTCEDCSKCYHQAKTKLTSAMDELKKGDYDEANHIVVSALINSRMVSCGLKIQSYKSKVPDDVLNKMRIYAQLSGVAMNIIDRLSHEKEPLIDIPLKQADCVEKHHRNIGLSIMNVDAIAMDYASEF</sequence>
<evidence type="ECO:0000313" key="1">
    <source>
        <dbReference type="EMBL" id="KAJ0042007.1"/>
    </source>
</evidence>